<dbReference type="Proteomes" id="UP001282474">
    <property type="component" value="Unassembled WGS sequence"/>
</dbReference>
<protein>
    <submittedName>
        <fullName evidence="2">Peptidase inhibitor family I36 protein</fullName>
    </submittedName>
</protein>
<dbReference type="Pfam" id="PF03995">
    <property type="entry name" value="Inhibitor_I36"/>
    <property type="match status" value="1"/>
</dbReference>
<evidence type="ECO:0000313" key="2">
    <source>
        <dbReference type="EMBL" id="MDX3044587.1"/>
    </source>
</evidence>
<proteinExistence type="predicted"/>
<feature type="chain" id="PRO_5045451044" evidence="1">
    <location>
        <begin position="23"/>
        <end position="127"/>
    </location>
</feature>
<dbReference type="EMBL" id="JARAWJ010000093">
    <property type="protein sequence ID" value="MDX3044587.1"/>
    <property type="molecule type" value="Genomic_DNA"/>
</dbReference>
<name>A0ABU4N5H6_9ACTN</name>
<keyword evidence="3" id="KW-1185">Reference proteome</keyword>
<reference evidence="2 3" key="1">
    <citation type="journal article" date="2023" name="Microb. Genom.">
        <title>Mesoterricola silvestris gen. nov., sp. nov., Mesoterricola sediminis sp. nov., Geothrix oryzae sp. nov., Geothrix edaphica sp. nov., Geothrix rubra sp. nov., and Geothrix limicola sp. nov., six novel members of Acidobacteriota isolated from soils.</title>
        <authorList>
            <person name="Weisberg A.J."/>
            <person name="Pearce E."/>
            <person name="Kramer C.G."/>
            <person name="Chang J.H."/>
            <person name="Clarke C.R."/>
        </authorList>
    </citation>
    <scope>NUCLEOTIDE SEQUENCE [LARGE SCALE GENOMIC DNA]</scope>
    <source>
        <strain evidence="2 3">NE20-4-1</strain>
    </source>
</reference>
<comment type="caution">
    <text evidence="2">The sequence shown here is derived from an EMBL/GenBank/DDBJ whole genome shotgun (WGS) entry which is preliminary data.</text>
</comment>
<sequence>MIAVVAGALVSLGGPATGTAVADTEAVAPPGCSVGYLCVWSGPNFTGLPGRIAERTSIPNWSALSGPDCPAGDWSSCARSFYNNAVACTADLWSAPNYSGTRLSLSRGTGITNPPTAPRVFSNSWRC</sequence>
<dbReference type="RefSeq" id="WP_193381747.1">
    <property type="nucleotide sequence ID" value="NZ_JABXWF010000011.1"/>
</dbReference>
<keyword evidence="1" id="KW-0732">Signal</keyword>
<evidence type="ECO:0000256" key="1">
    <source>
        <dbReference type="SAM" id="SignalP"/>
    </source>
</evidence>
<evidence type="ECO:0000313" key="3">
    <source>
        <dbReference type="Proteomes" id="UP001282474"/>
    </source>
</evidence>
<organism evidence="2 3">
    <name type="scientific">Streptomyces caniscabiei</name>
    <dbReference type="NCBI Taxonomy" id="2746961"/>
    <lineage>
        <taxon>Bacteria</taxon>
        <taxon>Bacillati</taxon>
        <taxon>Actinomycetota</taxon>
        <taxon>Actinomycetes</taxon>
        <taxon>Kitasatosporales</taxon>
        <taxon>Streptomycetaceae</taxon>
        <taxon>Streptomyces</taxon>
    </lineage>
</organism>
<feature type="signal peptide" evidence="1">
    <location>
        <begin position="1"/>
        <end position="22"/>
    </location>
</feature>
<accession>A0ABU4N5H6</accession>
<gene>
    <name evidence="2" type="ORF">PV383_46650</name>
</gene>